<feature type="compositionally biased region" description="Low complexity" evidence="5">
    <location>
        <begin position="1"/>
        <end position="10"/>
    </location>
</feature>
<keyword evidence="2 4" id="KW-0472">Membrane</keyword>
<comment type="subcellular location">
    <subcellularLocation>
        <location evidence="1 4">Cell outer membrane</location>
    </subcellularLocation>
</comment>
<dbReference type="InterPro" id="IPR037066">
    <property type="entry name" value="Plug_dom_sf"/>
</dbReference>
<dbReference type="OrthoDB" id="5476657at2"/>
<sequence length="1019" mass="110969">MALGTAALAQEAEEEQEAEETRSGDVVVVTGIRMSLESAQDIKREADTFVDAITAEDIGALADRSVAEALQRVPGVNVGRFQKTSDPDRFSVEGAGVIVRGLPFVRSELNGRDVFSAAGGRELSFNDVSPELLGRIEVFKNATADMIDGGIAGTVNLVTRNPLDNPGPQLAGTVEANYGDLAEEWSPAFSVLGSNTWETGAGTFGFQLGYAQSELITRTDASQVTDPCYRTAALDDRCIRVNPVSSGGVGDPVFTPGAFPPAGTVLTPKGAGVRTTGFDRDREAISAVGQWESNDGRILVTLEYLRAEADLQLDEYAILALVNDDALFPTPAPGTSLTFDENGLFQFGVLSQNAGSGIPTELLRFNQKRHSVTEDIALDIDWAPTDRLRFNFELQRIEATRDSDSIISAMQTASDIYLDVRPETPVVEFRPPSAGAGGSDYFTDPDGTFYWFLLDNQIRNTGELDSFRADAEYDFEEGGFLRSARFGARWGERRRVTRDANFANWGNLSAPWLGSAQYARDFPGSSGVRNPFADFQRGEVPIPVPGGAAIFFGSDDPVADYLSGATYDQSTAITVAWENSFPFFWDRPNWGPFPTTWRPISARGGVVDGTQFLPGEISDVGEETMAFYGRADFGHDDLFGNGWVLEGNIGLRYVETTIQSDGQISFPSGPAPDILTFCDPLLNPGASLPGYCSLSPARQAEFLAAFTGETIEDDGDIEFENWLPSLNATLEVREGMLFRLGVSKAISRPDLGAFRTGGALFDNTGDLRAAGTLETGPLFQVFTGNRLLEPIESTNYDLAFEWYFDDVGSLTFSLFQKDLSGLISLGTTEREFTSSSGVTIVGEVNGPANVDDGTLRGFELAYQDVYEFLPGPLSNLGTQLTYTYVDAGELSNPTNFVARSAFASGLPLAGVSENTINAVVFYEDDRYAARLAYNWRSEYLLTPRDDIFPFNPIFGEDTGQLDGSFFYTVNDHFKVGVQGVNLLDEVTQTSQVVDFDQTRVTRSAFRNDRRVTLVGRFNF</sequence>
<comment type="similarity">
    <text evidence="4">Belongs to the TonB-dependent receptor family.</text>
</comment>
<feature type="region of interest" description="Disordered" evidence="5">
    <location>
        <begin position="1"/>
        <end position="23"/>
    </location>
</feature>
<evidence type="ECO:0000256" key="5">
    <source>
        <dbReference type="SAM" id="MobiDB-lite"/>
    </source>
</evidence>
<keyword evidence="4" id="KW-0798">TonB box</keyword>
<evidence type="ECO:0000259" key="7">
    <source>
        <dbReference type="Pfam" id="PF07715"/>
    </source>
</evidence>
<dbReference type="Gene3D" id="2.40.170.20">
    <property type="entry name" value="TonB-dependent receptor, beta-barrel domain"/>
    <property type="match status" value="1"/>
</dbReference>
<dbReference type="InterPro" id="IPR000531">
    <property type="entry name" value="Beta-barrel_TonB"/>
</dbReference>
<evidence type="ECO:0000256" key="4">
    <source>
        <dbReference type="RuleBase" id="RU003357"/>
    </source>
</evidence>
<dbReference type="SUPFAM" id="SSF56935">
    <property type="entry name" value="Porins"/>
    <property type="match status" value="1"/>
</dbReference>
<evidence type="ECO:0000259" key="6">
    <source>
        <dbReference type="Pfam" id="PF00593"/>
    </source>
</evidence>
<dbReference type="GO" id="GO:0009279">
    <property type="term" value="C:cell outer membrane"/>
    <property type="evidence" value="ECO:0007669"/>
    <property type="project" value="UniProtKB-SubCell"/>
</dbReference>
<feature type="domain" description="TonB-dependent receptor-like beta-barrel" evidence="6">
    <location>
        <begin position="440"/>
        <end position="982"/>
    </location>
</feature>
<comment type="caution">
    <text evidence="8">The sequence shown here is derived from an EMBL/GenBank/DDBJ whole genome shotgun (WGS) entry which is preliminary data.</text>
</comment>
<feature type="domain" description="TonB-dependent receptor plug" evidence="7">
    <location>
        <begin position="43"/>
        <end position="154"/>
    </location>
</feature>
<evidence type="ECO:0000313" key="8">
    <source>
        <dbReference type="EMBL" id="TGY87293.1"/>
    </source>
</evidence>
<dbReference type="EMBL" id="SRXW01000007">
    <property type="protein sequence ID" value="TGY87293.1"/>
    <property type="molecule type" value="Genomic_DNA"/>
</dbReference>
<evidence type="ECO:0000256" key="3">
    <source>
        <dbReference type="ARBA" id="ARBA00023237"/>
    </source>
</evidence>
<dbReference type="InterPro" id="IPR010104">
    <property type="entry name" value="TonB_rcpt_bac"/>
</dbReference>
<proteinExistence type="inferred from homology"/>
<dbReference type="Pfam" id="PF00593">
    <property type="entry name" value="TonB_dep_Rec_b-barrel"/>
    <property type="match status" value="1"/>
</dbReference>
<keyword evidence="3" id="KW-0998">Cell outer membrane</keyword>
<gene>
    <name evidence="8" type="ORF">E5163_16315</name>
</gene>
<protein>
    <submittedName>
        <fullName evidence="8">TonB-dependent receptor</fullName>
    </submittedName>
</protein>
<dbReference type="NCBIfam" id="TIGR01782">
    <property type="entry name" value="TonB-Xanth-Caul"/>
    <property type="match status" value="1"/>
</dbReference>
<accession>A0A4S2GWA4</accession>
<dbReference type="PANTHER" id="PTHR40980">
    <property type="entry name" value="PLUG DOMAIN-CONTAINING PROTEIN"/>
    <property type="match status" value="1"/>
</dbReference>
<dbReference type="Proteomes" id="UP000308054">
    <property type="component" value="Unassembled WGS sequence"/>
</dbReference>
<dbReference type="AlphaFoldDB" id="A0A4S2GWA4"/>
<dbReference type="PANTHER" id="PTHR40980:SF3">
    <property type="entry name" value="TONB-DEPENDENT RECEPTOR-LIKE BETA-BARREL DOMAIN-CONTAINING PROTEIN"/>
    <property type="match status" value="1"/>
</dbReference>
<evidence type="ECO:0000256" key="2">
    <source>
        <dbReference type="ARBA" id="ARBA00023136"/>
    </source>
</evidence>
<dbReference type="InterPro" id="IPR012910">
    <property type="entry name" value="Plug_dom"/>
</dbReference>
<dbReference type="Pfam" id="PF07715">
    <property type="entry name" value="Plug"/>
    <property type="match status" value="1"/>
</dbReference>
<evidence type="ECO:0000313" key="9">
    <source>
        <dbReference type="Proteomes" id="UP000308054"/>
    </source>
</evidence>
<dbReference type="InterPro" id="IPR036942">
    <property type="entry name" value="Beta-barrel_TonB_sf"/>
</dbReference>
<dbReference type="Gene3D" id="2.170.130.10">
    <property type="entry name" value="TonB-dependent receptor, plug domain"/>
    <property type="match status" value="1"/>
</dbReference>
<keyword evidence="8" id="KW-0675">Receptor</keyword>
<reference evidence="8 9" key="1">
    <citation type="journal article" date="2017" name="Int. J. Syst. Evol. Microbiol.">
        <title>Marinicauda algicola sp. nov., isolated from a marine red alga Rhodosorus marinus.</title>
        <authorList>
            <person name="Jeong S.E."/>
            <person name="Jeon S.H."/>
            <person name="Chun B.H."/>
            <person name="Kim D.W."/>
            <person name="Jeon C.O."/>
        </authorList>
    </citation>
    <scope>NUCLEOTIDE SEQUENCE [LARGE SCALE GENOMIC DNA]</scope>
    <source>
        <strain evidence="8 9">JCM 31718</strain>
    </source>
</reference>
<name>A0A4S2GWA4_9PROT</name>
<organism evidence="8 9">
    <name type="scientific">Marinicauda algicola</name>
    <dbReference type="NCBI Taxonomy" id="2029849"/>
    <lineage>
        <taxon>Bacteria</taxon>
        <taxon>Pseudomonadati</taxon>
        <taxon>Pseudomonadota</taxon>
        <taxon>Alphaproteobacteria</taxon>
        <taxon>Maricaulales</taxon>
        <taxon>Maricaulaceae</taxon>
        <taxon>Marinicauda</taxon>
    </lineage>
</organism>
<evidence type="ECO:0000256" key="1">
    <source>
        <dbReference type="ARBA" id="ARBA00004442"/>
    </source>
</evidence>
<keyword evidence="9" id="KW-1185">Reference proteome</keyword>